<dbReference type="PANTHER" id="PTHR46766:SF1">
    <property type="entry name" value="GLUTAMINE-RICH PROTEIN 2"/>
    <property type="match status" value="1"/>
</dbReference>
<dbReference type="Pfam" id="PF00823">
    <property type="entry name" value="PPE"/>
    <property type="match status" value="1"/>
</dbReference>
<dbReference type="PANTHER" id="PTHR46766">
    <property type="entry name" value="GLUTAMINE-RICH PROTEIN 2"/>
    <property type="match status" value="1"/>
</dbReference>
<accession>A0A2U3P383</accession>
<evidence type="ECO:0000259" key="3">
    <source>
        <dbReference type="Pfam" id="PF00823"/>
    </source>
</evidence>
<dbReference type="InterPro" id="IPR022171">
    <property type="entry name" value="PPE_C"/>
</dbReference>
<comment type="similarity">
    <text evidence="1">Belongs to the mycobacterial PPE family.</text>
</comment>
<dbReference type="Pfam" id="PF12484">
    <property type="entry name" value="PPE-SVP"/>
    <property type="match status" value="1"/>
</dbReference>
<feature type="domain" description="PPE" evidence="3">
    <location>
        <begin position="2"/>
        <end position="165"/>
    </location>
</feature>
<evidence type="ECO:0000313" key="6">
    <source>
        <dbReference type="Proteomes" id="UP000240424"/>
    </source>
</evidence>
<reference evidence="5 6" key="1">
    <citation type="submission" date="2017-01" db="EMBL/GenBank/DDBJ databases">
        <authorList>
            <consortium name="Urmite Genomes"/>
        </authorList>
    </citation>
    <scope>NUCLEOTIDE SEQUENCE [LARGE SCALE GENOMIC DNA]</scope>
    <source>
        <strain evidence="5 6">AB215</strain>
    </source>
</reference>
<sequence>MDYAFLPPEVNSARMYTGPGSGAMLAAAGSWDSLSAELSTTAEGYESTLSQLTGFGWRGAASEAMTATAARYTRWLQAAAEQTKQTARQARAAAAAYERAYAMTVPPTAVTANRTRLARLIATNIVGQNTAAIAATEAQYSDYWAQDSVAMSVYAGSSSAATTQLPSFNAPNQTTTTNAQATQNNAVNQAVNNASSTTPVAQALSTVGGSQTLPSNPIVPDDFTALDGIVASFGAINSTYNLEAFATGIIGAENNLGLLPGLGAAAAAPAAIAPALASAPGLAASGVAGAGLGDISATLTSAGKVGPMSVPASWSAPVTNHITAFEPLGMTTIPGTEEAAASGYPGYPGMPASAASKAAGATPRYGMRPTVIPRPPAAG</sequence>
<dbReference type="InterPro" id="IPR038332">
    <property type="entry name" value="PPE_sf"/>
</dbReference>
<proteinExistence type="inferred from homology"/>
<evidence type="ECO:0000256" key="1">
    <source>
        <dbReference type="ARBA" id="ARBA00010652"/>
    </source>
</evidence>
<gene>
    <name evidence="5" type="ORF">MNAB215_331</name>
</gene>
<organism evidence="5 6">
    <name type="scientific">Mycobacterium numidiamassiliense</name>
    <dbReference type="NCBI Taxonomy" id="1841861"/>
    <lineage>
        <taxon>Bacteria</taxon>
        <taxon>Bacillati</taxon>
        <taxon>Actinomycetota</taxon>
        <taxon>Actinomycetes</taxon>
        <taxon>Mycobacteriales</taxon>
        <taxon>Mycobacteriaceae</taxon>
        <taxon>Mycobacterium</taxon>
    </lineage>
</organism>
<dbReference type="Gene3D" id="1.20.1260.20">
    <property type="entry name" value="PPE superfamily"/>
    <property type="match status" value="1"/>
</dbReference>
<evidence type="ECO:0000259" key="4">
    <source>
        <dbReference type="Pfam" id="PF12484"/>
    </source>
</evidence>
<dbReference type="InterPro" id="IPR000030">
    <property type="entry name" value="PPE_dom"/>
</dbReference>
<dbReference type="EMBL" id="FUEZ01000003">
    <property type="protein sequence ID" value="SPM38155.1"/>
    <property type="molecule type" value="Genomic_DNA"/>
</dbReference>
<dbReference type="OrthoDB" id="4713106at2"/>
<dbReference type="RefSeq" id="WP_077077172.1">
    <property type="nucleotide sequence ID" value="NZ_FUEZ01000003.1"/>
</dbReference>
<name>A0A2U3P383_9MYCO</name>
<feature type="region of interest" description="Disordered" evidence="2">
    <location>
        <begin position="355"/>
        <end position="379"/>
    </location>
</feature>
<keyword evidence="6" id="KW-1185">Reference proteome</keyword>
<dbReference type="AlphaFoldDB" id="A0A2U3P383"/>
<dbReference type="FunFam" id="1.20.1260.20:FF:000001">
    <property type="entry name" value="PPE family protein PPE41"/>
    <property type="match status" value="1"/>
</dbReference>
<evidence type="ECO:0000256" key="2">
    <source>
        <dbReference type="SAM" id="MobiDB-lite"/>
    </source>
</evidence>
<dbReference type="GO" id="GO:0052572">
    <property type="term" value="P:response to host immune response"/>
    <property type="evidence" value="ECO:0007669"/>
    <property type="project" value="TreeGrafter"/>
</dbReference>
<dbReference type="Proteomes" id="UP000240424">
    <property type="component" value="Unassembled WGS sequence"/>
</dbReference>
<dbReference type="STRING" id="1841861.GCA_900157365_04534"/>
<evidence type="ECO:0000313" key="5">
    <source>
        <dbReference type="EMBL" id="SPM38155.1"/>
    </source>
</evidence>
<feature type="domain" description="PPE family C-terminal" evidence="4">
    <location>
        <begin position="296"/>
        <end position="375"/>
    </location>
</feature>
<protein>
    <submittedName>
        <fullName evidence="5">PPE family protein</fullName>
    </submittedName>
</protein>
<dbReference type="SUPFAM" id="SSF140459">
    <property type="entry name" value="PE/PPE dimer-like"/>
    <property type="match status" value="1"/>
</dbReference>